<accession>A0A2S7ZMG3</accession>
<protein>
    <submittedName>
        <fullName evidence="2">Uncharacterized protein</fullName>
    </submittedName>
</protein>
<dbReference type="Proteomes" id="UP000238877">
    <property type="component" value="Unassembled WGS sequence"/>
</dbReference>
<sequence length="129" mass="14938">MIFNATTYITICIFIIYLFYVFNVHSFRLNSIDLKKSIELKICQLIKGVAVLGGTITPWGYTLWGRRVFIIIFLVAILGDIYYKNKAVKEVSDLSIHDKEHLCSSAKMLYIYSIPFVLVCLFMIFAMDF</sequence>
<keyword evidence="1" id="KW-0812">Transmembrane</keyword>
<reference evidence="2 3" key="1">
    <citation type="submission" date="2018-01" db="EMBL/GenBank/DDBJ databases">
        <title>Draft genome sequences of clinical isolates and type strains of oral Veillonella including Veillonella infantum sp., nov.</title>
        <authorList>
            <person name="Mashima I."/>
            <person name="Liao Y.-C."/>
            <person name="Sabharwal A."/>
            <person name="Haase E.M."/>
            <person name="Nakazawa F."/>
            <person name="Scannapieco F.A."/>
        </authorList>
    </citation>
    <scope>NUCLEOTIDE SEQUENCE [LARGE SCALE GENOMIC DNA]</scope>
    <source>
        <strain evidence="2 3">Y6</strain>
    </source>
</reference>
<dbReference type="RefSeq" id="WP_105093376.1">
    <property type="nucleotide sequence ID" value="NZ_PPDF01000013.1"/>
</dbReference>
<dbReference type="AlphaFoldDB" id="A0A2S7ZMG3"/>
<proteinExistence type="predicted"/>
<comment type="caution">
    <text evidence="2">The sequence shown here is derived from an EMBL/GenBank/DDBJ whole genome shotgun (WGS) entry which is preliminary data.</text>
</comment>
<keyword evidence="1" id="KW-0472">Membrane</keyword>
<dbReference type="EMBL" id="PPDF01000013">
    <property type="protein sequence ID" value="PQL24337.1"/>
    <property type="molecule type" value="Genomic_DNA"/>
</dbReference>
<gene>
    <name evidence="2" type="ORF">VTHSUH11_08670</name>
</gene>
<organism evidence="2 3">
    <name type="scientific">Veillonella tobetsuensis</name>
    <dbReference type="NCBI Taxonomy" id="1110546"/>
    <lineage>
        <taxon>Bacteria</taxon>
        <taxon>Bacillati</taxon>
        <taxon>Bacillota</taxon>
        <taxon>Negativicutes</taxon>
        <taxon>Veillonellales</taxon>
        <taxon>Veillonellaceae</taxon>
        <taxon>Veillonella</taxon>
    </lineage>
</organism>
<feature type="transmembrane region" description="Helical" evidence="1">
    <location>
        <begin position="67"/>
        <end position="83"/>
    </location>
</feature>
<keyword evidence="1" id="KW-1133">Transmembrane helix</keyword>
<evidence type="ECO:0000313" key="3">
    <source>
        <dbReference type="Proteomes" id="UP000238877"/>
    </source>
</evidence>
<evidence type="ECO:0000256" key="1">
    <source>
        <dbReference type="SAM" id="Phobius"/>
    </source>
</evidence>
<feature type="transmembrane region" description="Helical" evidence="1">
    <location>
        <begin position="6"/>
        <end position="24"/>
    </location>
</feature>
<name>A0A2S7ZMG3_9FIRM</name>
<feature type="transmembrane region" description="Helical" evidence="1">
    <location>
        <begin position="109"/>
        <end position="127"/>
    </location>
</feature>
<evidence type="ECO:0000313" key="2">
    <source>
        <dbReference type="EMBL" id="PQL24337.1"/>
    </source>
</evidence>